<reference evidence="1" key="1">
    <citation type="submission" date="2020-10" db="EMBL/GenBank/DDBJ databases">
        <authorList>
            <person name="Gilroy R."/>
        </authorList>
    </citation>
    <scope>NUCLEOTIDE SEQUENCE</scope>
    <source>
        <strain evidence="1">ChiGjej1B1-24693</strain>
    </source>
</reference>
<reference evidence="1" key="2">
    <citation type="journal article" date="2021" name="PeerJ">
        <title>Extensive microbial diversity within the chicken gut microbiome revealed by metagenomics and culture.</title>
        <authorList>
            <person name="Gilroy R."/>
            <person name="Ravi A."/>
            <person name="Getino M."/>
            <person name="Pursley I."/>
            <person name="Horton D.L."/>
            <person name="Alikhan N.F."/>
            <person name="Baker D."/>
            <person name="Gharbi K."/>
            <person name="Hall N."/>
            <person name="Watson M."/>
            <person name="Adriaenssens E.M."/>
            <person name="Foster-Nyarko E."/>
            <person name="Jarju S."/>
            <person name="Secka A."/>
            <person name="Antonio M."/>
            <person name="Oren A."/>
            <person name="Chaudhuri R.R."/>
            <person name="La Ragione R."/>
            <person name="Hildebrand F."/>
            <person name="Pallen M.J."/>
        </authorList>
    </citation>
    <scope>NUCLEOTIDE SEQUENCE</scope>
    <source>
        <strain evidence="1">ChiGjej1B1-24693</strain>
    </source>
</reference>
<dbReference type="EMBL" id="DVLP01000076">
    <property type="protein sequence ID" value="HIT74476.1"/>
    <property type="molecule type" value="Genomic_DNA"/>
</dbReference>
<accession>A0A9D1KLJ4</accession>
<gene>
    <name evidence="1" type="ORF">IAA98_02720</name>
</gene>
<organism evidence="1 2">
    <name type="scientific">Candidatus Avipropionibacterium avicola</name>
    <dbReference type="NCBI Taxonomy" id="2840701"/>
    <lineage>
        <taxon>Bacteria</taxon>
        <taxon>Bacillati</taxon>
        <taxon>Actinomycetota</taxon>
        <taxon>Actinomycetes</taxon>
        <taxon>Propionibacteriales</taxon>
        <taxon>Propionibacteriaceae</taxon>
        <taxon>Propionibacteriaceae incertae sedis</taxon>
        <taxon>Candidatus Avipropionibacterium</taxon>
    </lineage>
</organism>
<dbReference type="InterPro" id="IPR006311">
    <property type="entry name" value="TAT_signal"/>
</dbReference>
<dbReference type="PROSITE" id="PS51318">
    <property type="entry name" value="TAT"/>
    <property type="match status" value="1"/>
</dbReference>
<name>A0A9D1KLJ4_9ACTN</name>
<protein>
    <submittedName>
        <fullName evidence="1">Uncharacterized protein</fullName>
    </submittedName>
</protein>
<comment type="caution">
    <text evidence="1">The sequence shown here is derived from an EMBL/GenBank/DDBJ whole genome shotgun (WGS) entry which is preliminary data.</text>
</comment>
<dbReference type="Proteomes" id="UP000886842">
    <property type="component" value="Unassembled WGS sequence"/>
</dbReference>
<dbReference type="PROSITE" id="PS51257">
    <property type="entry name" value="PROKAR_LIPOPROTEIN"/>
    <property type="match status" value="1"/>
</dbReference>
<dbReference type="AlphaFoldDB" id="A0A9D1KLJ4"/>
<evidence type="ECO:0000313" key="1">
    <source>
        <dbReference type="EMBL" id="HIT74476.1"/>
    </source>
</evidence>
<sequence>MGVTRRGMLRSVMVGGVLAGLATLVSGCTRSPEDQAQATADRLYPGQLRVISASRDIGGPVPVPIIRARYAVVDDPDAIVEVARLTDDLLRAAVEHGRWVADDLRSLERAFADESLTLAAMSRPDPAAAGRRGTIQVGAELTDRSRATVLGQIDRAMAVWHAERSAILPLDLLQLDLVPPSEVAAAPRPEPDLPRVAMMTHPDRVNALRAASSWSCSVGKDADGQLVAPSSRLAPRLSEPESVRLGEAVRSAVTQWLVDHDEPGSVPGDPPLAWSFVLPEGLHLLRTYALVCPPELDSCNTFTFAKVIGCTVDLDDLGVDDITALDLEPRPGGGVDIPLEPDRSPD</sequence>
<proteinExistence type="predicted"/>
<evidence type="ECO:0000313" key="2">
    <source>
        <dbReference type="Proteomes" id="UP000886842"/>
    </source>
</evidence>